<reference evidence="4" key="1">
    <citation type="journal article" date="2019" name="Nat. Commun.">
        <title>The genome of broomcorn millet.</title>
        <authorList>
            <person name="Zou C."/>
            <person name="Miki D."/>
            <person name="Li D."/>
            <person name="Tang Q."/>
            <person name="Xiao L."/>
            <person name="Rajput S."/>
            <person name="Deng P."/>
            <person name="Jia W."/>
            <person name="Huang R."/>
            <person name="Zhang M."/>
            <person name="Sun Y."/>
            <person name="Hu J."/>
            <person name="Fu X."/>
            <person name="Schnable P.S."/>
            <person name="Li F."/>
            <person name="Zhang H."/>
            <person name="Feng B."/>
            <person name="Zhu X."/>
            <person name="Liu R."/>
            <person name="Schnable J.C."/>
            <person name="Zhu J.-K."/>
            <person name="Zhang H."/>
        </authorList>
    </citation>
    <scope>NUCLEOTIDE SEQUENCE [LARGE SCALE GENOMIC DNA]</scope>
</reference>
<feature type="signal peptide" evidence="2">
    <location>
        <begin position="1"/>
        <end position="25"/>
    </location>
</feature>
<evidence type="ECO:0000256" key="1">
    <source>
        <dbReference type="SAM" id="MobiDB-lite"/>
    </source>
</evidence>
<keyword evidence="4" id="KW-1185">Reference proteome</keyword>
<organism evidence="3 4">
    <name type="scientific">Panicum miliaceum</name>
    <name type="common">Proso millet</name>
    <name type="synonym">Broomcorn millet</name>
    <dbReference type="NCBI Taxonomy" id="4540"/>
    <lineage>
        <taxon>Eukaryota</taxon>
        <taxon>Viridiplantae</taxon>
        <taxon>Streptophyta</taxon>
        <taxon>Embryophyta</taxon>
        <taxon>Tracheophyta</taxon>
        <taxon>Spermatophyta</taxon>
        <taxon>Magnoliopsida</taxon>
        <taxon>Liliopsida</taxon>
        <taxon>Poales</taxon>
        <taxon>Poaceae</taxon>
        <taxon>PACMAD clade</taxon>
        <taxon>Panicoideae</taxon>
        <taxon>Panicodae</taxon>
        <taxon>Paniceae</taxon>
        <taxon>Panicinae</taxon>
        <taxon>Panicum</taxon>
        <taxon>Panicum sect. Panicum</taxon>
    </lineage>
</organism>
<feature type="chain" id="PRO_5017984516" evidence="2">
    <location>
        <begin position="26"/>
        <end position="156"/>
    </location>
</feature>
<feature type="region of interest" description="Disordered" evidence="1">
    <location>
        <begin position="132"/>
        <end position="156"/>
    </location>
</feature>
<accession>A0A3L6SFE0</accession>
<evidence type="ECO:0000256" key="2">
    <source>
        <dbReference type="SAM" id="SignalP"/>
    </source>
</evidence>
<dbReference type="OrthoDB" id="662916at2759"/>
<sequence length="156" mass="17353">MEVQLHRLLLPLLFLLSWPFFLNDGGRSPARDASPPDLYPIVLLPGHVCSQLSERLTGAYEPPAAICGARKGEGWFRLWENYTALQQDPALVPCYADQLRLVYDPVARDYRDAGGGVGPLKSLAAAKRQTAAAAQRRAIPERQQELRERVRDSTDA</sequence>
<comment type="caution">
    <text evidence="3">The sequence shown here is derived from an EMBL/GenBank/DDBJ whole genome shotgun (WGS) entry which is preliminary data.</text>
</comment>
<keyword evidence="2" id="KW-0732">Signal</keyword>
<dbReference type="EMBL" id="PQIB02000005">
    <property type="protein sequence ID" value="RLN19760.1"/>
    <property type="molecule type" value="Genomic_DNA"/>
</dbReference>
<dbReference type="AlphaFoldDB" id="A0A3L6SFE0"/>
<dbReference type="Proteomes" id="UP000275267">
    <property type="component" value="Unassembled WGS sequence"/>
</dbReference>
<dbReference type="GO" id="GO:0016746">
    <property type="term" value="F:acyltransferase activity"/>
    <property type="evidence" value="ECO:0007669"/>
    <property type="project" value="UniProtKB-KW"/>
</dbReference>
<dbReference type="STRING" id="4540.A0A3L6SFE0"/>
<proteinExistence type="predicted"/>
<gene>
    <name evidence="3" type="ORF">C2845_PM02G09230</name>
</gene>
<evidence type="ECO:0000313" key="3">
    <source>
        <dbReference type="EMBL" id="RLN19760.1"/>
    </source>
</evidence>
<evidence type="ECO:0000313" key="4">
    <source>
        <dbReference type="Proteomes" id="UP000275267"/>
    </source>
</evidence>
<feature type="compositionally biased region" description="Basic and acidic residues" evidence="1">
    <location>
        <begin position="138"/>
        <end position="156"/>
    </location>
</feature>
<name>A0A3L6SFE0_PANMI</name>
<protein>
    <submittedName>
        <fullName evidence="3">Lecithin-cholesterol acyltransferase-like 1</fullName>
    </submittedName>
</protein>